<dbReference type="SUPFAM" id="SSF51569">
    <property type="entry name" value="Aldolase"/>
    <property type="match status" value="1"/>
</dbReference>
<evidence type="ECO:0000256" key="4">
    <source>
        <dbReference type="PIRNR" id="PIRNR001365"/>
    </source>
</evidence>
<gene>
    <name evidence="7" type="ORF">SAMN05216252_124108</name>
</gene>
<dbReference type="InterPro" id="IPR020625">
    <property type="entry name" value="Schiff_base-form_aldolases_AS"/>
</dbReference>
<dbReference type="GO" id="GO:0008840">
    <property type="term" value="F:4-hydroxy-tetrahydrodipicolinate synthase activity"/>
    <property type="evidence" value="ECO:0007669"/>
    <property type="project" value="TreeGrafter"/>
</dbReference>
<dbReference type="EMBL" id="FZOF01000024">
    <property type="protein sequence ID" value="SNT42086.1"/>
    <property type="molecule type" value="Genomic_DNA"/>
</dbReference>
<dbReference type="Proteomes" id="UP000198280">
    <property type="component" value="Unassembled WGS sequence"/>
</dbReference>
<dbReference type="InterPro" id="IPR013785">
    <property type="entry name" value="Aldolase_TIM"/>
</dbReference>
<proteinExistence type="inferred from homology"/>
<sequence>MGIHVPLITPFDEAGRVDAGALERLAHEVADGGVAGLVALGTTAEAAMLDEAEKAVVRETVGRVCRERGLWYTVGAGGTDTRRAAAELAQLDADAALVSVPSYVRPSQDGVVAHFEALARASAVPLVVYNIPYRTGLALTADTVRRIAAIDGVVGFKHAVGGIDQDTVLLVGEVPLYAGDDVFAPALLALGAEGAIAASAHLATERWVELARFHDPEQGHALARLAAALFAEPNPAVIKAVLHVQGRIPSPDVRLPLLPAGRPSLGSALRALAASGDTRDRTYALIGETG</sequence>
<evidence type="ECO:0000313" key="7">
    <source>
        <dbReference type="EMBL" id="SNT42086.1"/>
    </source>
</evidence>
<feature type="active site" description="Proton donor/acceptor" evidence="5">
    <location>
        <position position="129"/>
    </location>
</feature>
<dbReference type="SMART" id="SM01130">
    <property type="entry name" value="DHDPS"/>
    <property type="match status" value="1"/>
</dbReference>
<evidence type="ECO:0000256" key="3">
    <source>
        <dbReference type="ARBA" id="ARBA00023270"/>
    </source>
</evidence>
<name>A0A239MHE5_9ACTN</name>
<dbReference type="RefSeq" id="WP_089227669.1">
    <property type="nucleotide sequence ID" value="NZ_FZOF01000024.1"/>
</dbReference>
<accession>A0A239MHE5</accession>
<feature type="active site" description="Schiff-base intermediate with substrate" evidence="5">
    <location>
        <position position="157"/>
    </location>
</feature>
<dbReference type="PANTHER" id="PTHR12128">
    <property type="entry name" value="DIHYDRODIPICOLINATE SYNTHASE"/>
    <property type="match status" value="1"/>
</dbReference>
<organism evidence="7 8">
    <name type="scientific">Actinacidiphila glaucinigra</name>
    <dbReference type="NCBI Taxonomy" id="235986"/>
    <lineage>
        <taxon>Bacteria</taxon>
        <taxon>Bacillati</taxon>
        <taxon>Actinomycetota</taxon>
        <taxon>Actinomycetes</taxon>
        <taxon>Kitasatosporales</taxon>
        <taxon>Streptomycetaceae</taxon>
        <taxon>Actinacidiphila</taxon>
    </lineage>
</organism>
<dbReference type="AlphaFoldDB" id="A0A239MHE5"/>
<keyword evidence="8" id="KW-1185">Reference proteome</keyword>
<evidence type="ECO:0000256" key="6">
    <source>
        <dbReference type="PIRSR" id="PIRSR001365-2"/>
    </source>
</evidence>
<dbReference type="Gene3D" id="3.20.20.70">
    <property type="entry name" value="Aldolase class I"/>
    <property type="match status" value="1"/>
</dbReference>
<dbReference type="PRINTS" id="PR00146">
    <property type="entry name" value="DHPICSNTHASE"/>
</dbReference>
<protein>
    <submittedName>
        <fullName evidence="7">4-hydroxy-tetrahydrodipicolinate synthase</fullName>
    </submittedName>
</protein>
<evidence type="ECO:0000256" key="2">
    <source>
        <dbReference type="ARBA" id="ARBA00023239"/>
    </source>
</evidence>
<evidence type="ECO:0000256" key="1">
    <source>
        <dbReference type="ARBA" id="ARBA00007592"/>
    </source>
</evidence>
<dbReference type="PIRSF" id="PIRSF001365">
    <property type="entry name" value="DHDPS"/>
    <property type="match status" value="1"/>
</dbReference>
<dbReference type="InterPro" id="IPR002220">
    <property type="entry name" value="DapA-like"/>
</dbReference>
<keyword evidence="3" id="KW-0704">Schiff base</keyword>
<reference evidence="7 8" key="1">
    <citation type="submission" date="2017-06" db="EMBL/GenBank/DDBJ databases">
        <authorList>
            <person name="Kim H.J."/>
            <person name="Triplett B.A."/>
        </authorList>
    </citation>
    <scope>NUCLEOTIDE SEQUENCE [LARGE SCALE GENOMIC DNA]</scope>
    <source>
        <strain evidence="7 8">CGMCC 4.1858</strain>
    </source>
</reference>
<dbReference type="PANTHER" id="PTHR12128:SF66">
    <property type="entry name" value="4-HYDROXY-2-OXOGLUTARATE ALDOLASE, MITOCHONDRIAL"/>
    <property type="match status" value="1"/>
</dbReference>
<dbReference type="OrthoDB" id="9782828at2"/>
<keyword evidence="2 4" id="KW-0456">Lyase</keyword>
<comment type="similarity">
    <text evidence="1 4">Belongs to the DapA family.</text>
</comment>
<dbReference type="PROSITE" id="PS00666">
    <property type="entry name" value="DHDPS_2"/>
    <property type="match status" value="1"/>
</dbReference>
<dbReference type="Pfam" id="PF00701">
    <property type="entry name" value="DHDPS"/>
    <property type="match status" value="1"/>
</dbReference>
<feature type="binding site" evidence="6">
    <location>
        <position position="196"/>
    </location>
    <ligand>
        <name>pyruvate</name>
        <dbReference type="ChEBI" id="CHEBI:15361"/>
    </ligand>
</feature>
<evidence type="ECO:0000256" key="5">
    <source>
        <dbReference type="PIRSR" id="PIRSR001365-1"/>
    </source>
</evidence>
<evidence type="ECO:0000313" key="8">
    <source>
        <dbReference type="Proteomes" id="UP000198280"/>
    </source>
</evidence>
<feature type="binding site" evidence="6">
    <location>
        <position position="43"/>
    </location>
    <ligand>
        <name>pyruvate</name>
        <dbReference type="ChEBI" id="CHEBI:15361"/>
    </ligand>
</feature>
<dbReference type="GO" id="GO:0044281">
    <property type="term" value="P:small molecule metabolic process"/>
    <property type="evidence" value="ECO:0007669"/>
    <property type="project" value="UniProtKB-ARBA"/>
</dbReference>